<protein>
    <submittedName>
        <fullName evidence="2">Glycosyl transferase, family 2</fullName>
    </submittedName>
</protein>
<dbReference type="PANTHER" id="PTHR22916">
    <property type="entry name" value="GLYCOSYLTRANSFERASE"/>
    <property type="match status" value="1"/>
</dbReference>
<dbReference type="EMBL" id="CP000393">
    <property type="protein sequence ID" value="ABG53130.1"/>
    <property type="molecule type" value="Genomic_DNA"/>
</dbReference>
<evidence type="ECO:0000313" key="2">
    <source>
        <dbReference type="EMBL" id="ABG53130.1"/>
    </source>
</evidence>
<dbReference type="InterPro" id="IPR001173">
    <property type="entry name" value="Glyco_trans_2-like"/>
</dbReference>
<proteinExistence type="predicted"/>
<reference evidence="2" key="1">
    <citation type="submission" date="2006-06" db="EMBL/GenBank/DDBJ databases">
        <title>Complete sequence of Trichodesmium erythraeum IMS101.</title>
        <authorList>
            <consortium name="US DOE Joint Genome Institute"/>
            <person name="Copeland A."/>
            <person name="Lucas S."/>
            <person name="Lapidus A."/>
            <person name="Barry K."/>
            <person name="Detter J.C."/>
            <person name="Glavina del Rio T."/>
            <person name="Hammon N."/>
            <person name="Israni S."/>
            <person name="Dalin E."/>
            <person name="Tice H."/>
            <person name="Pitluck S."/>
            <person name="Kiss H."/>
            <person name="Munk A.C."/>
            <person name="Brettin T."/>
            <person name="Bruce D."/>
            <person name="Han C."/>
            <person name="Tapia R."/>
            <person name="Gilna P."/>
            <person name="Schmutz J."/>
            <person name="Larimer F."/>
            <person name="Land M."/>
            <person name="Hauser L."/>
            <person name="Kyrpides N."/>
            <person name="Kim E."/>
            <person name="Richardson P."/>
        </authorList>
    </citation>
    <scope>NUCLEOTIDE SEQUENCE [LARGE SCALE GENOMIC DNA]</scope>
    <source>
        <strain evidence="2">IMS101</strain>
    </source>
</reference>
<dbReference type="CAZy" id="GT2">
    <property type="family name" value="Glycosyltransferase Family 2"/>
</dbReference>
<evidence type="ECO:0000259" key="1">
    <source>
        <dbReference type="Pfam" id="PF00535"/>
    </source>
</evidence>
<dbReference type="GO" id="GO:0016740">
    <property type="term" value="F:transferase activity"/>
    <property type="evidence" value="ECO:0007669"/>
    <property type="project" value="UniProtKB-KW"/>
</dbReference>
<dbReference type="AlphaFoldDB" id="Q10X94"/>
<dbReference type="HOGENOM" id="CLU_025996_19_2_3"/>
<keyword evidence="2" id="KW-0808">Transferase</keyword>
<dbReference type="STRING" id="203124.Tery_4122"/>
<dbReference type="OrthoDB" id="153025at2"/>
<dbReference type="PANTHER" id="PTHR22916:SF64">
    <property type="entry name" value="TRANSFERASE, PUTATIVE-RELATED"/>
    <property type="match status" value="1"/>
</dbReference>
<gene>
    <name evidence="2" type="ordered locus">Tery_4122</name>
</gene>
<organism evidence="2">
    <name type="scientific">Trichodesmium erythraeum (strain IMS101)</name>
    <dbReference type="NCBI Taxonomy" id="203124"/>
    <lineage>
        <taxon>Bacteria</taxon>
        <taxon>Bacillati</taxon>
        <taxon>Cyanobacteriota</taxon>
        <taxon>Cyanophyceae</taxon>
        <taxon>Oscillatoriophycideae</taxon>
        <taxon>Oscillatoriales</taxon>
        <taxon>Microcoleaceae</taxon>
        <taxon>Trichodesmium</taxon>
    </lineage>
</organism>
<dbReference type="Pfam" id="PF00535">
    <property type="entry name" value="Glycos_transf_2"/>
    <property type="match status" value="1"/>
</dbReference>
<dbReference type="Gene3D" id="3.90.550.10">
    <property type="entry name" value="Spore Coat Polysaccharide Biosynthesis Protein SpsA, Chain A"/>
    <property type="match status" value="1"/>
</dbReference>
<dbReference type="eggNOG" id="COG1216">
    <property type="taxonomic scope" value="Bacteria"/>
</dbReference>
<feature type="domain" description="Glycosyltransferase 2-like" evidence="1">
    <location>
        <begin position="15"/>
        <end position="185"/>
    </location>
</feature>
<dbReference type="RefSeq" id="WP_011613460.1">
    <property type="nucleotide sequence ID" value="NC_008312.1"/>
</dbReference>
<dbReference type="KEGG" id="ter:Tery_4122"/>
<dbReference type="SUPFAM" id="SSF53448">
    <property type="entry name" value="Nucleotide-diphospho-sugar transferases"/>
    <property type="match status" value="1"/>
</dbReference>
<name>Q10X94_TRIEI</name>
<dbReference type="InterPro" id="IPR029044">
    <property type="entry name" value="Nucleotide-diphossugar_trans"/>
</dbReference>
<accession>Q10X94</accession>
<sequence length="311" mass="36219">MSSIEIQKNIQPIVSVVICTHNRADRLILALEGLVKQSFPNQNFEVLIIDNVSEDNTKEIGDRYQENYSNFRYIYEPVLGLSRARNLGLSLAKGKYVAYLDDDAIPCEEWLESILDSFTTVKPSPVCVGGPIYGLWEIPKPDWIDKTMEDFFTVLDYGSQPKWFKTNKFPYGANMAYTKESLKNVGGFNEKLGRQGKKLLSQEELLLNLTLEQFGGKFYYNPKASVQHWVPKERINAKWLLSRSYWQGRSDAIADQIIGKSITREYLESLWNLLNLKRVIAQFWPQSRVRLTTRCRIWRSWGYFVQVWFNK</sequence>